<evidence type="ECO:0000313" key="1">
    <source>
        <dbReference type="EMBL" id="PWT28816.1"/>
    </source>
</evidence>
<sequence>MFMQEVLSFINDAEGHNVVIVNDIRFKGRRGIDWQSVQDYVKKYVGHNYKILESSDVVYVGSDFPEELKGSEDTMRTHGGNAKAKANATTVIPKILEYATNKRWQENFKSKHGYDAKLGWYRFTTRFAMPLYDEKNDLSGYNIFRIEMLIRHASDGKLYLYDMVNTKKEASTPLEQ</sequence>
<name>A0A317G6A3_BUTFI</name>
<protein>
    <submittedName>
        <fullName evidence="1">Uncharacterized protein</fullName>
    </submittedName>
</protein>
<accession>A0A317G6A3</accession>
<dbReference type="Proteomes" id="UP000245488">
    <property type="component" value="Chromosome"/>
</dbReference>
<organism evidence="1 2">
    <name type="scientific">Butyrivibrio fibrisolvens</name>
    <dbReference type="NCBI Taxonomy" id="831"/>
    <lineage>
        <taxon>Bacteria</taxon>
        <taxon>Bacillati</taxon>
        <taxon>Bacillota</taxon>
        <taxon>Clostridia</taxon>
        <taxon>Lachnospirales</taxon>
        <taxon>Lachnospiraceae</taxon>
        <taxon>Butyrivibrio</taxon>
    </lineage>
</organism>
<comment type="caution">
    <text evidence="1">The sequence shown here is derived from an EMBL/GenBank/DDBJ whole genome shotgun (WGS) entry which is preliminary data.</text>
</comment>
<dbReference type="AlphaFoldDB" id="A0A317G6A3"/>
<reference evidence="1 2" key="1">
    <citation type="submission" date="2017-09" db="EMBL/GenBank/DDBJ databases">
        <title>High-quality draft genome sequence of Butyrivibrio fibrisolvens INBov1, isolated from cow rumen.</title>
        <authorList>
            <person name="Rodriguez Hernaez J."/>
            <person name="Rivarola M."/>
            <person name="Paniego N."/>
            <person name="Cravero S."/>
            <person name="Ceron Cucchi M."/>
            <person name="Martinez M.C."/>
        </authorList>
    </citation>
    <scope>NUCLEOTIDE SEQUENCE [LARGE SCALE GENOMIC DNA]</scope>
    <source>
        <strain evidence="1 2">INBov1</strain>
    </source>
</reference>
<proteinExistence type="predicted"/>
<evidence type="ECO:0000313" key="2">
    <source>
        <dbReference type="Proteomes" id="UP000245488"/>
    </source>
</evidence>
<keyword evidence="2" id="KW-1185">Reference proteome</keyword>
<dbReference type="EMBL" id="NXNG01000001">
    <property type="protein sequence ID" value="PWT28816.1"/>
    <property type="molecule type" value="Genomic_DNA"/>
</dbReference>
<gene>
    <name evidence="1" type="ORF">CPT75_17710</name>
</gene>